<reference evidence="2" key="1">
    <citation type="submission" date="2023-10" db="EMBL/GenBank/DDBJ databases">
        <authorList>
            <person name="Chen Y."/>
            <person name="Shah S."/>
            <person name="Dougan E. K."/>
            <person name="Thang M."/>
            <person name="Chan C."/>
        </authorList>
    </citation>
    <scope>NUCLEOTIDE SEQUENCE [LARGE SCALE GENOMIC DNA]</scope>
</reference>
<evidence type="ECO:0000256" key="1">
    <source>
        <dbReference type="SAM" id="MobiDB-lite"/>
    </source>
</evidence>
<name>A0ABN9S7P6_9DINO</name>
<evidence type="ECO:0000313" key="3">
    <source>
        <dbReference type="Proteomes" id="UP001189429"/>
    </source>
</evidence>
<protein>
    <recommendedName>
        <fullName evidence="4">Altered inheritance of mitochondria protein 24, mitochondrial</fullName>
    </recommendedName>
</protein>
<feature type="compositionally biased region" description="Basic and acidic residues" evidence="1">
    <location>
        <begin position="160"/>
        <end position="172"/>
    </location>
</feature>
<feature type="region of interest" description="Disordered" evidence="1">
    <location>
        <begin position="158"/>
        <end position="193"/>
    </location>
</feature>
<dbReference type="EMBL" id="CAUYUJ010009868">
    <property type="protein sequence ID" value="CAK0827878.1"/>
    <property type="molecule type" value="Genomic_DNA"/>
</dbReference>
<keyword evidence="3" id="KW-1185">Reference proteome</keyword>
<feature type="compositionally biased region" description="Low complexity" evidence="1">
    <location>
        <begin position="181"/>
        <end position="193"/>
    </location>
</feature>
<gene>
    <name evidence="2" type="ORF">PCOR1329_LOCUS27294</name>
</gene>
<accession>A0ABN9S7P6</accession>
<comment type="caution">
    <text evidence="2">The sequence shown here is derived from an EMBL/GenBank/DDBJ whole genome shotgun (WGS) entry which is preliminary data.</text>
</comment>
<dbReference type="Proteomes" id="UP001189429">
    <property type="component" value="Unassembled WGS sequence"/>
</dbReference>
<proteinExistence type="predicted"/>
<feature type="non-terminal residue" evidence="2">
    <location>
        <position position="193"/>
    </location>
</feature>
<sequence length="193" mass="20836">MELGELVLMGDDECDIWGILERGATRSLIGVTIAEYLAYDLLEGFGREFARRDTARTLTSGDGARKNAMGTMAGDIFLEGGKGSVELSIMDNEVPLLIGIDILGVHRTSVVIDCGNGYVMLPKISPNLFQLSEALQRSPGGQRDDALAAAVCRPGGALLQRDRERADPEGQVRRRRPPGRRPAVAAPRAAPRH</sequence>
<organism evidence="2 3">
    <name type="scientific">Prorocentrum cordatum</name>
    <dbReference type="NCBI Taxonomy" id="2364126"/>
    <lineage>
        <taxon>Eukaryota</taxon>
        <taxon>Sar</taxon>
        <taxon>Alveolata</taxon>
        <taxon>Dinophyceae</taxon>
        <taxon>Prorocentrales</taxon>
        <taxon>Prorocentraceae</taxon>
        <taxon>Prorocentrum</taxon>
    </lineage>
</organism>
<evidence type="ECO:0008006" key="4">
    <source>
        <dbReference type="Google" id="ProtNLM"/>
    </source>
</evidence>
<evidence type="ECO:0000313" key="2">
    <source>
        <dbReference type="EMBL" id="CAK0827878.1"/>
    </source>
</evidence>